<dbReference type="SUPFAM" id="SSF57959">
    <property type="entry name" value="Leucine zipper domain"/>
    <property type="match status" value="1"/>
</dbReference>
<dbReference type="Gene3D" id="1.20.5.170">
    <property type="match status" value="1"/>
</dbReference>
<feature type="compositionally biased region" description="Acidic residues" evidence="2">
    <location>
        <begin position="533"/>
        <end position="542"/>
    </location>
</feature>
<feature type="domain" description="BZIP" evidence="3">
    <location>
        <begin position="264"/>
        <end position="327"/>
    </location>
</feature>
<feature type="compositionally biased region" description="Acidic residues" evidence="2">
    <location>
        <begin position="556"/>
        <end position="570"/>
    </location>
</feature>
<gene>
    <name evidence="4" type="ORF">N0F65_007827</name>
</gene>
<feature type="compositionally biased region" description="Basic and acidic residues" evidence="2">
    <location>
        <begin position="154"/>
        <end position="170"/>
    </location>
</feature>
<protein>
    <recommendedName>
        <fullName evidence="3">BZIP domain-containing protein</fullName>
    </recommendedName>
</protein>
<dbReference type="PROSITE" id="PS50217">
    <property type="entry name" value="BZIP"/>
    <property type="match status" value="1"/>
</dbReference>
<evidence type="ECO:0000256" key="2">
    <source>
        <dbReference type="SAM" id="MobiDB-lite"/>
    </source>
</evidence>
<feature type="region of interest" description="Disordered" evidence="2">
    <location>
        <begin position="1"/>
        <end position="51"/>
    </location>
</feature>
<dbReference type="InterPro" id="IPR004827">
    <property type="entry name" value="bZIP"/>
</dbReference>
<dbReference type="EMBL" id="DAKRPA010000068">
    <property type="protein sequence ID" value="DBA00202.1"/>
    <property type="molecule type" value="Genomic_DNA"/>
</dbReference>
<accession>A0AAV2Z0N9</accession>
<feature type="compositionally biased region" description="Polar residues" evidence="2">
    <location>
        <begin position="378"/>
        <end position="388"/>
    </location>
</feature>
<feature type="region of interest" description="Disordered" evidence="2">
    <location>
        <begin position="376"/>
        <end position="401"/>
    </location>
</feature>
<organism evidence="4 5">
    <name type="scientific">Lagenidium giganteum</name>
    <dbReference type="NCBI Taxonomy" id="4803"/>
    <lineage>
        <taxon>Eukaryota</taxon>
        <taxon>Sar</taxon>
        <taxon>Stramenopiles</taxon>
        <taxon>Oomycota</taxon>
        <taxon>Peronosporomycetes</taxon>
        <taxon>Pythiales</taxon>
        <taxon>Pythiaceae</taxon>
    </lineage>
</organism>
<dbReference type="CDD" id="cd14704">
    <property type="entry name" value="bZIP_HY5-like"/>
    <property type="match status" value="1"/>
</dbReference>
<name>A0AAV2Z0N9_9STRA</name>
<feature type="coiled-coil region" evidence="1">
    <location>
        <begin position="282"/>
        <end position="323"/>
    </location>
</feature>
<keyword evidence="1" id="KW-0175">Coiled coil</keyword>
<dbReference type="PANTHER" id="PTHR37616">
    <property type="entry name" value="BZIP TRANSCRIPTION FACTOR 60-LIKE"/>
    <property type="match status" value="1"/>
</dbReference>
<evidence type="ECO:0000313" key="5">
    <source>
        <dbReference type="Proteomes" id="UP001146120"/>
    </source>
</evidence>
<reference evidence="4" key="2">
    <citation type="journal article" date="2023" name="Microbiol Resour">
        <title>Decontamination and Annotation of the Draft Genome Sequence of the Oomycete Lagenidium giganteum ARSEF 373.</title>
        <authorList>
            <person name="Morgan W.R."/>
            <person name="Tartar A."/>
        </authorList>
    </citation>
    <scope>NUCLEOTIDE SEQUENCE</scope>
    <source>
        <strain evidence="4">ARSEF 373</strain>
    </source>
</reference>
<evidence type="ECO:0000256" key="1">
    <source>
        <dbReference type="SAM" id="Coils"/>
    </source>
</evidence>
<feature type="non-terminal residue" evidence="4">
    <location>
        <position position="1"/>
    </location>
</feature>
<feature type="region of interest" description="Disordered" evidence="2">
    <location>
        <begin position="145"/>
        <end position="201"/>
    </location>
</feature>
<evidence type="ECO:0000313" key="4">
    <source>
        <dbReference type="EMBL" id="DBA00202.1"/>
    </source>
</evidence>
<dbReference type="InterPro" id="IPR046347">
    <property type="entry name" value="bZIP_sf"/>
</dbReference>
<feature type="compositionally biased region" description="Polar residues" evidence="2">
    <location>
        <begin position="1"/>
        <end position="10"/>
    </location>
</feature>
<evidence type="ECO:0000259" key="3">
    <source>
        <dbReference type="PROSITE" id="PS50217"/>
    </source>
</evidence>
<proteinExistence type="predicted"/>
<sequence>QTWNQSQKRITAQRPKPAKPIVTAPDGRKQQRRWEPCTEQPLHTHTHTDPTDSMTDFIRTIWKATATSSAVGTAATANAALVPPPAPPLPLTPIKSEPEQSMERPVIKVEPAETSQNSASSAVNAVSVADALRLDAAAVAQQVSAATGKAQRAARRDAVNARRDKRKTMSPEEIPMSPVDQASADKSKKMKTAKPVTPVSSPAPVAVPAAVIAASPVQDAKNAPKKPSAALVSMMMASEIDASGEERLRALEAQLESLDPDSKEAKKKRRLIRNRMSAQLHRERKKAYVGQLEDQLHQKERELQLLQEKLLAMANESNELKKKLSAVATKPAEQAAPVAAAPVVPAARPSLDVPVIKEEPMPVPSVAPAAVISPAASTKNVVTPSSESSPKKEGNSASSDDSWEYCLNEWEDTEMADVATDDLLCDFDNPFASYPMNQFQDDSRQQHVEIHAAKKNIAMMMAVMFSVTFFGNGAQFFNLANGSNFSSMFNANPPKEFSQMSIASRIIACLEKTSWKNFRDLSSWTSTEQGDGAVEEAGEEEAVAPTAVSPSAISDTTDESDSCESPEQSDDYLAPAFESDLIDEFVYPVDDPFAPALSDANWLDDSSDFAKSTNDVPELFLPEASTSAPSLTSRLYEKLTTLWQEKNQVLLTVSDGKNTVQRSIADMSSIRKGMENGSWFGSKEAKKPLSDLGEDQSVTFLYPLSAFAPEKRAVASPTDEVFLEVSCQLNALKL</sequence>
<keyword evidence="5" id="KW-1185">Reference proteome</keyword>
<dbReference type="AlphaFoldDB" id="A0AAV2Z0N9"/>
<reference evidence="4" key="1">
    <citation type="submission" date="2022-11" db="EMBL/GenBank/DDBJ databases">
        <authorList>
            <person name="Morgan W.R."/>
            <person name="Tartar A."/>
        </authorList>
    </citation>
    <scope>NUCLEOTIDE SEQUENCE</scope>
    <source>
        <strain evidence="4">ARSEF 373</strain>
    </source>
</reference>
<feature type="compositionally biased region" description="Basic and acidic residues" evidence="2">
    <location>
        <begin position="26"/>
        <end position="36"/>
    </location>
</feature>
<dbReference type="PANTHER" id="PTHR37616:SF2">
    <property type="entry name" value="BZIP DOMAIN-CONTAINING PROTEIN"/>
    <property type="match status" value="1"/>
</dbReference>
<comment type="caution">
    <text evidence="4">The sequence shown here is derived from an EMBL/GenBank/DDBJ whole genome shotgun (WGS) entry which is preliminary data.</text>
</comment>
<dbReference type="SMART" id="SM00338">
    <property type="entry name" value="BRLZ"/>
    <property type="match status" value="1"/>
</dbReference>
<feature type="region of interest" description="Disordered" evidence="2">
    <location>
        <begin position="526"/>
        <end position="570"/>
    </location>
</feature>
<dbReference type="Proteomes" id="UP001146120">
    <property type="component" value="Unassembled WGS sequence"/>
</dbReference>
<dbReference type="GO" id="GO:0003700">
    <property type="term" value="F:DNA-binding transcription factor activity"/>
    <property type="evidence" value="ECO:0007669"/>
    <property type="project" value="InterPro"/>
</dbReference>